<organism evidence="2 3">
    <name type="scientific">Winogradskyella ouciana</name>
    <dbReference type="NCBI Taxonomy" id="2608631"/>
    <lineage>
        <taxon>Bacteria</taxon>
        <taxon>Pseudomonadati</taxon>
        <taxon>Bacteroidota</taxon>
        <taxon>Flavobacteriia</taxon>
        <taxon>Flavobacteriales</taxon>
        <taxon>Flavobacteriaceae</taxon>
        <taxon>Winogradskyella</taxon>
    </lineage>
</organism>
<feature type="compositionally biased region" description="Basic and acidic residues" evidence="1">
    <location>
        <begin position="18"/>
        <end position="33"/>
    </location>
</feature>
<dbReference type="EMBL" id="WJYA01000004">
    <property type="protein sequence ID" value="MTE26466.1"/>
    <property type="molecule type" value="Genomic_DNA"/>
</dbReference>
<protein>
    <submittedName>
        <fullName evidence="2">Uncharacterized protein</fullName>
    </submittedName>
</protein>
<evidence type="ECO:0000256" key="1">
    <source>
        <dbReference type="SAM" id="MobiDB-lite"/>
    </source>
</evidence>
<gene>
    <name evidence="2" type="ORF">F1003_05910</name>
</gene>
<name>A0A7K1GAY5_9FLAO</name>
<evidence type="ECO:0000313" key="3">
    <source>
        <dbReference type="Proteomes" id="UP000447545"/>
    </source>
</evidence>
<accession>A0A7K1GAY5</accession>
<dbReference type="Proteomes" id="UP000447545">
    <property type="component" value="Unassembled WGS sequence"/>
</dbReference>
<comment type="caution">
    <text evidence="2">The sequence shown here is derived from an EMBL/GenBank/DDBJ whole genome shotgun (WGS) entry which is preliminary data.</text>
</comment>
<sequence>MSTKKKHADFQQPYRKSSNFDKITKDEALKPDGKGNLVPEEDLTKIKDSDKKTIHDAMDDMQHNIEMIPGDKRGEEE</sequence>
<reference evidence="2 3" key="1">
    <citation type="submission" date="2019-11" db="EMBL/GenBank/DDBJ databases">
        <title>Winogradskyella ouciana sp. nov., isolated from the hadal seawater of the Mariana Trench.</title>
        <authorList>
            <person name="Liu R."/>
        </authorList>
    </citation>
    <scope>NUCLEOTIDE SEQUENCE [LARGE SCALE GENOMIC DNA]</scope>
    <source>
        <strain evidence="2 3">ZXX205</strain>
    </source>
</reference>
<keyword evidence="3" id="KW-1185">Reference proteome</keyword>
<proteinExistence type="predicted"/>
<dbReference type="AlphaFoldDB" id="A0A7K1GAY5"/>
<feature type="region of interest" description="Disordered" evidence="1">
    <location>
        <begin position="1"/>
        <end position="39"/>
    </location>
</feature>
<evidence type="ECO:0000313" key="2">
    <source>
        <dbReference type="EMBL" id="MTE26466.1"/>
    </source>
</evidence>
<dbReference type="RefSeq" id="WP_155088288.1">
    <property type="nucleotide sequence ID" value="NZ_WJYA01000004.1"/>
</dbReference>